<dbReference type="Gene3D" id="3.40.50.1980">
    <property type="entry name" value="Nitrogenase molybdenum iron protein domain"/>
    <property type="match status" value="2"/>
</dbReference>
<keyword evidence="6" id="KW-1185">Reference proteome</keyword>
<comment type="caution">
    <text evidence="5">The sequence shown here is derived from an EMBL/GenBank/DDBJ whole genome shotgun (WGS) entry which is preliminary data.</text>
</comment>
<dbReference type="AlphaFoldDB" id="A0A2P8E1H8"/>
<dbReference type="Pfam" id="PF01497">
    <property type="entry name" value="Peripla_BP_2"/>
    <property type="match status" value="1"/>
</dbReference>
<accession>A0A2P8E1H8</accession>
<evidence type="ECO:0000259" key="4">
    <source>
        <dbReference type="PROSITE" id="PS50983"/>
    </source>
</evidence>
<feature type="region of interest" description="Disordered" evidence="2">
    <location>
        <begin position="1"/>
        <end position="20"/>
    </location>
</feature>
<feature type="domain" description="Fe/B12 periplasmic-binding" evidence="4">
    <location>
        <begin position="80"/>
        <end position="353"/>
    </location>
</feature>
<feature type="chain" id="PRO_5015137579" evidence="3">
    <location>
        <begin position="43"/>
        <end position="356"/>
    </location>
</feature>
<evidence type="ECO:0000313" key="5">
    <source>
        <dbReference type="EMBL" id="PSL03257.1"/>
    </source>
</evidence>
<proteinExistence type="inferred from homology"/>
<evidence type="ECO:0000256" key="1">
    <source>
        <dbReference type="ARBA" id="ARBA00008814"/>
    </source>
</evidence>
<gene>
    <name evidence="5" type="ORF">CLV30_108169</name>
</gene>
<evidence type="ECO:0000256" key="3">
    <source>
        <dbReference type="SAM" id="SignalP"/>
    </source>
</evidence>
<reference evidence="5 6" key="1">
    <citation type="submission" date="2018-03" db="EMBL/GenBank/DDBJ databases">
        <title>Genomic Encyclopedia of Archaeal and Bacterial Type Strains, Phase II (KMG-II): from individual species to whole genera.</title>
        <authorList>
            <person name="Goeker M."/>
        </authorList>
    </citation>
    <scope>NUCLEOTIDE SEQUENCE [LARGE SCALE GENOMIC DNA]</scope>
    <source>
        <strain evidence="5 6">DSM 45211</strain>
    </source>
</reference>
<dbReference type="InterPro" id="IPR002491">
    <property type="entry name" value="ABC_transptr_periplasmic_BD"/>
</dbReference>
<dbReference type="EMBL" id="PYGE01000008">
    <property type="protein sequence ID" value="PSL03257.1"/>
    <property type="molecule type" value="Genomic_DNA"/>
</dbReference>
<dbReference type="PROSITE" id="PS50983">
    <property type="entry name" value="FE_B12_PBP"/>
    <property type="match status" value="1"/>
</dbReference>
<dbReference type="RefSeq" id="WP_205740694.1">
    <property type="nucleotide sequence ID" value="NZ_ML142902.1"/>
</dbReference>
<keyword evidence="3" id="KW-0732">Signal</keyword>
<dbReference type="SUPFAM" id="SSF53807">
    <property type="entry name" value="Helical backbone' metal receptor"/>
    <property type="match status" value="1"/>
</dbReference>
<protein>
    <submittedName>
        <fullName evidence="5">Iron complex transport system substrate-binding protein</fullName>
    </submittedName>
</protein>
<sequence>MAHRSTRPHTPARTPAARRRRLTVTIAAGTAASALFAGCAGADETAPAGSSGSAGSAAGAEPVTVDNCGFEVTVDSPPERVVTIKSTSTEMMLALGLGDRLVGTAFSDGPVPERYADQLDGVPVLSDKVPGQEALLDVEPDFVYGGWESNFAVDTAGERDALADFGIDTYVSPAACKDPQYQPDPMTFEKLFDQMHEIARIFGVTGRADELVAEQRSMLDSVDAPGDGLTAMWYSSGSDAPYVGAGIGAPAMMMDALGLRNVFGDIDDTWSTVGWEDVVDRNPDVIVLVDAAWNTAEHKIDQLESNPATSALPAVTEQRYIRLPFPAAEAGVRNAPAVVDLAEQLRRLDLGAESTG</sequence>
<dbReference type="PANTHER" id="PTHR30535:SF7">
    <property type="entry name" value="IRON(III) DICITRATE-BINDING PROTEIN"/>
    <property type="match status" value="1"/>
</dbReference>
<dbReference type="Proteomes" id="UP000243528">
    <property type="component" value="Unassembled WGS sequence"/>
</dbReference>
<name>A0A2P8E1H8_9ACTN</name>
<evidence type="ECO:0000256" key="2">
    <source>
        <dbReference type="SAM" id="MobiDB-lite"/>
    </source>
</evidence>
<dbReference type="InterPro" id="IPR050902">
    <property type="entry name" value="ABC_Transporter_SBP"/>
</dbReference>
<dbReference type="NCBIfam" id="TIGR03868">
    <property type="entry name" value="F420-O_ABCperi"/>
    <property type="match status" value="1"/>
</dbReference>
<evidence type="ECO:0000313" key="6">
    <source>
        <dbReference type="Proteomes" id="UP000243528"/>
    </source>
</evidence>
<dbReference type="PANTHER" id="PTHR30535">
    <property type="entry name" value="VITAMIN B12-BINDING PROTEIN"/>
    <property type="match status" value="1"/>
</dbReference>
<comment type="similarity">
    <text evidence="1">Belongs to the bacterial solute-binding protein 8 family.</text>
</comment>
<organism evidence="5 6">
    <name type="scientific">Haloactinopolyspora alba</name>
    <dbReference type="NCBI Taxonomy" id="648780"/>
    <lineage>
        <taxon>Bacteria</taxon>
        <taxon>Bacillati</taxon>
        <taxon>Actinomycetota</taxon>
        <taxon>Actinomycetes</taxon>
        <taxon>Jiangellales</taxon>
        <taxon>Jiangellaceae</taxon>
        <taxon>Haloactinopolyspora</taxon>
    </lineage>
</organism>
<dbReference type="InterPro" id="IPR022287">
    <property type="entry name" value="ABC_trnsptr_F420-0_sub-bd_pred"/>
</dbReference>
<feature type="signal peptide" evidence="3">
    <location>
        <begin position="1"/>
        <end position="42"/>
    </location>
</feature>